<dbReference type="Gene3D" id="3.80.10.10">
    <property type="entry name" value="Ribonuclease Inhibitor"/>
    <property type="match status" value="2"/>
</dbReference>
<dbReference type="AlphaFoldDB" id="A0A9W6XQZ8"/>
<dbReference type="OrthoDB" id="5273213at2759"/>
<proteinExistence type="predicted"/>
<protein>
    <submittedName>
        <fullName evidence="5">Unnamed protein product</fullName>
    </submittedName>
</protein>
<evidence type="ECO:0000259" key="4">
    <source>
        <dbReference type="SMART" id="SM01052"/>
    </source>
</evidence>
<organism evidence="5 6">
    <name type="scientific">Phytophthora fragariaefolia</name>
    <dbReference type="NCBI Taxonomy" id="1490495"/>
    <lineage>
        <taxon>Eukaryota</taxon>
        <taxon>Sar</taxon>
        <taxon>Stramenopiles</taxon>
        <taxon>Oomycota</taxon>
        <taxon>Peronosporomycetes</taxon>
        <taxon>Peronosporales</taxon>
        <taxon>Peronosporaceae</taxon>
        <taxon>Phytophthora</taxon>
    </lineage>
</organism>
<keyword evidence="6" id="KW-1185">Reference proteome</keyword>
<dbReference type="EMBL" id="BSXT01001576">
    <property type="protein sequence ID" value="GMF43643.1"/>
    <property type="molecule type" value="Genomic_DNA"/>
</dbReference>
<dbReference type="PANTHER" id="PTHR18849">
    <property type="entry name" value="LEUCINE RICH REPEAT PROTEIN"/>
    <property type="match status" value="1"/>
</dbReference>
<dbReference type="PROSITE" id="PS51450">
    <property type="entry name" value="LRR"/>
    <property type="match status" value="1"/>
</dbReference>
<accession>A0A9W6XQZ8</accession>
<dbReference type="SUPFAM" id="SSF54236">
    <property type="entry name" value="Ubiquitin-like"/>
    <property type="match status" value="1"/>
</dbReference>
<sequence length="540" mass="59507">MFAVGARVEDEGGARGTVRYVGPVATAKDASALYYGIEWDAWGRGRNDGSVLLADGRRVQHFAGPAGRGGAFKCSFVKNAVFDRSCQKCSSLLQRLRERYAGQVPSLSSRDGADVTVAGGVGTTLGSEKPIELVGVKKLGMQQTLQSIEKISLSGCQISRLGDEERGATLDLLAPRLSELDLSRNLFSSWTEILTVVRGLPLLETLILSGNRFVVEEGGEDGRDDEFENVKVLVLNQTLLPWHQVVKLVQRHFPKLEQLHVVDNDYDDDQLTQVEGVLETLTVLDLSLNRLTSWQRVQQVVGSAFTNLTQLFLNDNRVVTLVDGADKAPAVFQKLTTLSLSNNLVDSWTSIDALNAYPRLDTLRLSKNPLTAQMSLGEARMLVVARTDHIAVFNASPIREKERQEAEQLYLKRILHELAVIGDISSEHEQVLAAHPRYARLRELYPEISIESGGAGSNTSAAGPRKLASSLIKVSIIPMSMQATSLEPLVKKIPQQMKVSQLKLLIEAKFGVEVPSQLLSFRSDSRVSRHHKCRFRCVDS</sequence>
<name>A0A9W6XQZ8_9STRA</name>
<dbReference type="SMART" id="SM01052">
    <property type="entry name" value="CAP_GLY"/>
    <property type="match status" value="1"/>
</dbReference>
<dbReference type="InterPro" id="IPR001611">
    <property type="entry name" value="Leu-rich_rpt"/>
</dbReference>
<evidence type="ECO:0000313" key="6">
    <source>
        <dbReference type="Proteomes" id="UP001165121"/>
    </source>
</evidence>
<dbReference type="SMART" id="SM00365">
    <property type="entry name" value="LRR_SD22"/>
    <property type="match status" value="3"/>
</dbReference>
<reference evidence="5" key="1">
    <citation type="submission" date="2023-04" db="EMBL/GenBank/DDBJ databases">
        <title>Phytophthora fragariaefolia NBRC 109709.</title>
        <authorList>
            <person name="Ichikawa N."/>
            <person name="Sato H."/>
            <person name="Tonouchi N."/>
        </authorList>
    </citation>
    <scope>NUCLEOTIDE SEQUENCE</scope>
    <source>
        <strain evidence="5">NBRC 109709</strain>
    </source>
</reference>
<dbReference type="SUPFAM" id="SSF52058">
    <property type="entry name" value="L domain-like"/>
    <property type="match status" value="1"/>
</dbReference>
<feature type="domain" description="CAP-Gly" evidence="4">
    <location>
        <begin position="4"/>
        <end position="78"/>
    </location>
</feature>
<dbReference type="InterPro" id="IPR032675">
    <property type="entry name" value="LRR_dom_sf"/>
</dbReference>
<keyword evidence="3" id="KW-0143">Chaperone</keyword>
<comment type="caution">
    <text evidence="5">The sequence shown here is derived from an EMBL/GenBank/DDBJ whole genome shotgun (WGS) entry which is preliminary data.</text>
</comment>
<dbReference type="SUPFAM" id="SSF74924">
    <property type="entry name" value="Cap-Gly domain"/>
    <property type="match status" value="1"/>
</dbReference>
<dbReference type="InterPro" id="IPR029071">
    <property type="entry name" value="Ubiquitin-like_domsf"/>
</dbReference>
<evidence type="ECO:0000256" key="1">
    <source>
        <dbReference type="ARBA" id="ARBA00022614"/>
    </source>
</evidence>
<dbReference type="Gene3D" id="2.30.30.190">
    <property type="entry name" value="CAP Gly-rich-like domain"/>
    <property type="match status" value="1"/>
</dbReference>
<dbReference type="Pfam" id="PF01302">
    <property type="entry name" value="CAP_GLY"/>
    <property type="match status" value="1"/>
</dbReference>
<evidence type="ECO:0000256" key="2">
    <source>
        <dbReference type="ARBA" id="ARBA00022737"/>
    </source>
</evidence>
<evidence type="ECO:0000313" key="5">
    <source>
        <dbReference type="EMBL" id="GMF43643.1"/>
    </source>
</evidence>
<keyword evidence="1" id="KW-0433">Leucine-rich repeat</keyword>
<evidence type="ECO:0000256" key="3">
    <source>
        <dbReference type="ARBA" id="ARBA00023186"/>
    </source>
</evidence>
<keyword evidence="2" id="KW-0677">Repeat</keyword>
<dbReference type="Pfam" id="PF14580">
    <property type="entry name" value="LRR_9"/>
    <property type="match status" value="1"/>
</dbReference>
<dbReference type="InterPro" id="IPR036859">
    <property type="entry name" value="CAP-Gly_dom_sf"/>
</dbReference>
<dbReference type="Proteomes" id="UP001165121">
    <property type="component" value="Unassembled WGS sequence"/>
</dbReference>
<gene>
    <name evidence="5" type="ORF">Pfra01_001483400</name>
</gene>
<dbReference type="PANTHER" id="PTHR18849:SF0">
    <property type="entry name" value="CILIA- AND FLAGELLA-ASSOCIATED PROTEIN 410-RELATED"/>
    <property type="match status" value="1"/>
</dbReference>
<dbReference type="Gene3D" id="3.10.20.90">
    <property type="entry name" value="Phosphatidylinositol 3-kinase Catalytic Subunit, Chain A, domain 1"/>
    <property type="match status" value="1"/>
</dbReference>
<dbReference type="InterPro" id="IPR000938">
    <property type="entry name" value="CAP-Gly_domain"/>
</dbReference>